<evidence type="ECO:0000256" key="4">
    <source>
        <dbReference type="PROSITE-ProRule" id="PRU00176"/>
    </source>
</evidence>
<evidence type="ECO:0000256" key="5">
    <source>
        <dbReference type="SAM" id="Coils"/>
    </source>
</evidence>
<dbReference type="InterPro" id="IPR000504">
    <property type="entry name" value="RRM_dom"/>
</dbReference>
<comment type="caution">
    <text evidence="7">The sequence shown here is derived from an EMBL/GenBank/DDBJ whole genome shotgun (WGS) entry which is preliminary data.</text>
</comment>
<evidence type="ECO:0000256" key="2">
    <source>
        <dbReference type="ARBA" id="ARBA00022884"/>
    </source>
</evidence>
<evidence type="ECO:0000313" key="8">
    <source>
        <dbReference type="Proteomes" id="UP000631114"/>
    </source>
</evidence>
<dbReference type="Gene3D" id="3.30.70.330">
    <property type="match status" value="1"/>
</dbReference>
<keyword evidence="2 4" id="KW-0694">RNA-binding</keyword>
<proteinExistence type="predicted"/>
<feature type="coiled-coil region" evidence="5">
    <location>
        <begin position="108"/>
        <end position="135"/>
    </location>
</feature>
<gene>
    <name evidence="7" type="ORF">IFM89_018474</name>
</gene>
<dbReference type="SMART" id="SM00360">
    <property type="entry name" value="RRM"/>
    <property type="match status" value="1"/>
</dbReference>
<keyword evidence="8" id="KW-1185">Reference proteome</keyword>
<evidence type="ECO:0000256" key="1">
    <source>
        <dbReference type="ARBA" id="ARBA00004642"/>
    </source>
</evidence>
<dbReference type="GO" id="GO:0005654">
    <property type="term" value="C:nucleoplasm"/>
    <property type="evidence" value="ECO:0007669"/>
    <property type="project" value="UniProtKB-SubCell"/>
</dbReference>
<dbReference type="PROSITE" id="PS50102">
    <property type="entry name" value="RRM"/>
    <property type="match status" value="1"/>
</dbReference>
<accession>A0A835H6B7</accession>
<dbReference type="PANTHER" id="PTHR13798">
    <property type="entry name" value="RNA BINDING MOTIF RBM PROTEIN -RELATED"/>
    <property type="match status" value="1"/>
</dbReference>
<dbReference type="InterPro" id="IPR052285">
    <property type="entry name" value="NEXT_complex_subunit"/>
</dbReference>
<dbReference type="AlphaFoldDB" id="A0A835H6B7"/>
<dbReference type="SUPFAM" id="SSF54928">
    <property type="entry name" value="RNA-binding domain, RBD"/>
    <property type="match status" value="1"/>
</dbReference>
<dbReference type="InterPro" id="IPR035979">
    <property type="entry name" value="RBD_domain_sf"/>
</dbReference>
<evidence type="ECO:0000256" key="3">
    <source>
        <dbReference type="ARBA" id="ARBA00023242"/>
    </source>
</evidence>
<name>A0A835H6B7_9MAGN</name>
<dbReference type="OrthoDB" id="10259687at2759"/>
<sequence length="135" mass="15549">MKGEQNCMVYIGNIDDHVPEKVLYEILIQAGPILDFSFPVNQQTKKSKGYAFVAYKSSEVADYAVRLFYNTVVLYGKCLKFELNKNTMALSESPILPLTEDMEANFTMKDIRDTLAEIELLLKKARRMLQMLIQR</sequence>
<evidence type="ECO:0000313" key="7">
    <source>
        <dbReference type="EMBL" id="KAF9592894.1"/>
    </source>
</evidence>
<dbReference type="Proteomes" id="UP000631114">
    <property type="component" value="Unassembled WGS sequence"/>
</dbReference>
<dbReference type="InterPro" id="IPR012677">
    <property type="entry name" value="Nucleotide-bd_a/b_plait_sf"/>
</dbReference>
<dbReference type="EMBL" id="JADFTS010000008">
    <property type="protein sequence ID" value="KAF9592894.1"/>
    <property type="molecule type" value="Genomic_DNA"/>
</dbReference>
<comment type="subcellular location">
    <subcellularLocation>
        <location evidence="1">Nucleus</location>
        <location evidence="1">Nucleoplasm</location>
    </subcellularLocation>
</comment>
<keyword evidence="3" id="KW-0539">Nucleus</keyword>
<keyword evidence="5" id="KW-0175">Coiled coil</keyword>
<dbReference type="PANTHER" id="PTHR13798:SF11">
    <property type="entry name" value="RNA-BINDING PROTEIN 7-RELATED"/>
    <property type="match status" value="1"/>
</dbReference>
<evidence type="ECO:0000259" key="6">
    <source>
        <dbReference type="PROSITE" id="PS50102"/>
    </source>
</evidence>
<feature type="domain" description="RRM" evidence="6">
    <location>
        <begin position="7"/>
        <end position="86"/>
    </location>
</feature>
<dbReference type="GO" id="GO:0003723">
    <property type="term" value="F:RNA binding"/>
    <property type="evidence" value="ECO:0007669"/>
    <property type="project" value="UniProtKB-UniRule"/>
</dbReference>
<reference evidence="7 8" key="1">
    <citation type="submission" date="2020-10" db="EMBL/GenBank/DDBJ databases">
        <title>The Coptis chinensis genome and diversification of protoberbering-type alkaloids.</title>
        <authorList>
            <person name="Wang B."/>
            <person name="Shu S."/>
            <person name="Song C."/>
            <person name="Liu Y."/>
        </authorList>
    </citation>
    <scope>NUCLEOTIDE SEQUENCE [LARGE SCALE GENOMIC DNA]</scope>
    <source>
        <strain evidence="7">HL-2020</strain>
        <tissue evidence="7">Leaf</tissue>
    </source>
</reference>
<dbReference type="Pfam" id="PF00076">
    <property type="entry name" value="RRM_1"/>
    <property type="match status" value="1"/>
</dbReference>
<organism evidence="7 8">
    <name type="scientific">Coptis chinensis</name>
    <dbReference type="NCBI Taxonomy" id="261450"/>
    <lineage>
        <taxon>Eukaryota</taxon>
        <taxon>Viridiplantae</taxon>
        <taxon>Streptophyta</taxon>
        <taxon>Embryophyta</taxon>
        <taxon>Tracheophyta</taxon>
        <taxon>Spermatophyta</taxon>
        <taxon>Magnoliopsida</taxon>
        <taxon>Ranunculales</taxon>
        <taxon>Ranunculaceae</taxon>
        <taxon>Coptidoideae</taxon>
        <taxon>Coptis</taxon>
    </lineage>
</organism>
<protein>
    <recommendedName>
        <fullName evidence="6">RRM domain-containing protein</fullName>
    </recommendedName>
</protein>